<evidence type="ECO:0000256" key="1">
    <source>
        <dbReference type="SAM" id="MobiDB-lite"/>
    </source>
</evidence>
<dbReference type="OrthoDB" id="10582227at2759"/>
<gene>
    <name evidence="2" type="ORF">SSLN_LOCUS274</name>
</gene>
<sequence length="178" mass="20080">MMAEAALALWQESFRVAFEVIKENAGEAFSDPVNDARRFLPLQWVFWPHESAPDRCFWPVGNPNSKWTEKVADGFRELRRVSRDLLESCFAGQQSSNKRTGTPFPYSALNHCLGVGMGHVRRTWVTVTSNDSEPNCRVIIAPTSRMDDEIVTTKPDVKTESRRPEAGKDAGGWRGRVP</sequence>
<protein>
    <submittedName>
        <fullName evidence="4">Transposase</fullName>
    </submittedName>
</protein>
<dbReference type="Proteomes" id="UP000275846">
    <property type="component" value="Unassembled WGS sequence"/>
</dbReference>
<accession>A0A183S7S6</accession>
<evidence type="ECO:0000313" key="2">
    <source>
        <dbReference type="EMBL" id="VDL85349.1"/>
    </source>
</evidence>
<feature type="region of interest" description="Disordered" evidence="1">
    <location>
        <begin position="147"/>
        <end position="178"/>
    </location>
</feature>
<proteinExistence type="predicted"/>
<evidence type="ECO:0000313" key="3">
    <source>
        <dbReference type="Proteomes" id="UP000275846"/>
    </source>
</evidence>
<dbReference type="WBParaSite" id="SSLN_0000029101-mRNA-1">
    <property type="protein sequence ID" value="SSLN_0000029101-mRNA-1"/>
    <property type="gene ID" value="SSLN_0000029101"/>
</dbReference>
<dbReference type="EMBL" id="UYSU01000168">
    <property type="protein sequence ID" value="VDL85349.1"/>
    <property type="molecule type" value="Genomic_DNA"/>
</dbReference>
<name>A0A183S7S6_SCHSO</name>
<evidence type="ECO:0000313" key="4">
    <source>
        <dbReference type="WBParaSite" id="SSLN_0000029101-mRNA-1"/>
    </source>
</evidence>
<reference evidence="2 3" key="2">
    <citation type="submission" date="2018-11" db="EMBL/GenBank/DDBJ databases">
        <authorList>
            <consortium name="Pathogen Informatics"/>
        </authorList>
    </citation>
    <scope>NUCLEOTIDE SEQUENCE [LARGE SCALE GENOMIC DNA]</scope>
    <source>
        <strain evidence="2 3">NST_G2</strain>
    </source>
</reference>
<feature type="compositionally biased region" description="Gly residues" evidence="1">
    <location>
        <begin position="169"/>
        <end position="178"/>
    </location>
</feature>
<keyword evidence="3" id="KW-1185">Reference proteome</keyword>
<feature type="compositionally biased region" description="Basic and acidic residues" evidence="1">
    <location>
        <begin position="155"/>
        <end position="168"/>
    </location>
</feature>
<dbReference type="AlphaFoldDB" id="A0A183S7S6"/>
<reference evidence="4" key="1">
    <citation type="submission" date="2016-06" db="UniProtKB">
        <authorList>
            <consortium name="WormBaseParasite"/>
        </authorList>
    </citation>
    <scope>IDENTIFICATION</scope>
</reference>
<organism evidence="4">
    <name type="scientific">Schistocephalus solidus</name>
    <name type="common">Tapeworm</name>
    <dbReference type="NCBI Taxonomy" id="70667"/>
    <lineage>
        <taxon>Eukaryota</taxon>
        <taxon>Metazoa</taxon>
        <taxon>Spiralia</taxon>
        <taxon>Lophotrochozoa</taxon>
        <taxon>Platyhelminthes</taxon>
        <taxon>Cestoda</taxon>
        <taxon>Eucestoda</taxon>
        <taxon>Diphyllobothriidea</taxon>
        <taxon>Diphyllobothriidae</taxon>
        <taxon>Schistocephalus</taxon>
    </lineage>
</organism>